<proteinExistence type="predicted"/>
<accession>A0ABQ8IUZ9</accession>
<dbReference type="EMBL" id="NJHN03000113">
    <property type="protein sequence ID" value="KAH9414139.1"/>
    <property type="molecule type" value="Genomic_DNA"/>
</dbReference>
<keyword evidence="2" id="KW-1185">Reference proteome</keyword>
<protein>
    <submittedName>
        <fullName evidence="1">Uncharacterized protein</fullName>
    </submittedName>
</protein>
<comment type="caution">
    <text evidence="1">The sequence shown here is derived from an EMBL/GenBank/DDBJ whole genome shotgun (WGS) entry which is preliminary data.</text>
</comment>
<evidence type="ECO:0000313" key="2">
    <source>
        <dbReference type="Proteomes" id="UP000887458"/>
    </source>
</evidence>
<gene>
    <name evidence="1" type="ORF">DERP_014358</name>
</gene>
<organism evidence="1 2">
    <name type="scientific">Dermatophagoides pteronyssinus</name>
    <name type="common">European house dust mite</name>
    <dbReference type="NCBI Taxonomy" id="6956"/>
    <lineage>
        <taxon>Eukaryota</taxon>
        <taxon>Metazoa</taxon>
        <taxon>Ecdysozoa</taxon>
        <taxon>Arthropoda</taxon>
        <taxon>Chelicerata</taxon>
        <taxon>Arachnida</taxon>
        <taxon>Acari</taxon>
        <taxon>Acariformes</taxon>
        <taxon>Sarcoptiformes</taxon>
        <taxon>Astigmata</taxon>
        <taxon>Psoroptidia</taxon>
        <taxon>Analgoidea</taxon>
        <taxon>Pyroglyphidae</taxon>
        <taxon>Dermatophagoidinae</taxon>
        <taxon>Dermatophagoides</taxon>
    </lineage>
</organism>
<reference evidence="1 2" key="1">
    <citation type="journal article" date="2018" name="J. Allergy Clin. Immunol.">
        <title>High-quality assembly of Dermatophagoides pteronyssinus genome and transcriptome reveals a wide range of novel allergens.</title>
        <authorList>
            <person name="Liu X.Y."/>
            <person name="Yang K.Y."/>
            <person name="Wang M.Q."/>
            <person name="Kwok J.S."/>
            <person name="Zeng X."/>
            <person name="Yang Z."/>
            <person name="Xiao X.J."/>
            <person name="Lau C.P."/>
            <person name="Li Y."/>
            <person name="Huang Z.M."/>
            <person name="Ba J.G."/>
            <person name="Yim A.K."/>
            <person name="Ouyang C.Y."/>
            <person name="Ngai S.M."/>
            <person name="Chan T.F."/>
            <person name="Leung E.L."/>
            <person name="Liu L."/>
            <person name="Liu Z.G."/>
            <person name="Tsui S.K."/>
        </authorList>
    </citation>
    <scope>NUCLEOTIDE SEQUENCE [LARGE SCALE GENOMIC DNA]</scope>
    <source>
        <strain evidence="1">Derp</strain>
    </source>
</reference>
<dbReference type="Proteomes" id="UP000887458">
    <property type="component" value="Unassembled WGS sequence"/>
</dbReference>
<name>A0ABQ8IUZ9_DERPT</name>
<sequence length="60" mass="7078">MYASFQSSYKLLNENVIHTFDVSLMIQNNNDGYLRMKILSIVKHTQSKITKSQNENEKFH</sequence>
<reference evidence="1 2" key="2">
    <citation type="journal article" date="2022" name="Mol. Biol. Evol.">
        <title>Comparative Genomics Reveals Insights into the Divergent Evolution of Astigmatic Mites and Household Pest Adaptations.</title>
        <authorList>
            <person name="Xiong Q."/>
            <person name="Wan A.T."/>
            <person name="Liu X."/>
            <person name="Fung C.S."/>
            <person name="Xiao X."/>
            <person name="Malainual N."/>
            <person name="Hou J."/>
            <person name="Wang L."/>
            <person name="Wang M."/>
            <person name="Yang K.Y."/>
            <person name="Cui Y."/>
            <person name="Leung E.L."/>
            <person name="Nong W."/>
            <person name="Shin S.K."/>
            <person name="Au S.W."/>
            <person name="Jeong K.Y."/>
            <person name="Chew F.T."/>
            <person name="Hui J.H."/>
            <person name="Leung T.F."/>
            <person name="Tungtrongchitr A."/>
            <person name="Zhong N."/>
            <person name="Liu Z."/>
            <person name="Tsui S.K."/>
        </authorList>
    </citation>
    <scope>NUCLEOTIDE SEQUENCE [LARGE SCALE GENOMIC DNA]</scope>
    <source>
        <strain evidence="1">Derp</strain>
    </source>
</reference>
<evidence type="ECO:0000313" key="1">
    <source>
        <dbReference type="EMBL" id="KAH9414139.1"/>
    </source>
</evidence>